<evidence type="ECO:0000256" key="4">
    <source>
        <dbReference type="ARBA" id="ARBA00022475"/>
    </source>
</evidence>
<dbReference type="Pfam" id="PF13855">
    <property type="entry name" value="LRR_8"/>
    <property type="match status" value="1"/>
</dbReference>
<dbReference type="STRING" id="4577.A0A1D6LPV1"/>
<dbReference type="Pfam" id="PF23598">
    <property type="entry name" value="LRR_14"/>
    <property type="match status" value="1"/>
</dbReference>
<dbReference type="PANTHER" id="PTHR45974">
    <property type="entry name" value="RECEPTOR-LIKE PROTEIN 55"/>
    <property type="match status" value="1"/>
</dbReference>
<dbReference type="SMART" id="SM00365">
    <property type="entry name" value="LRR_SD22"/>
    <property type="match status" value="3"/>
</dbReference>
<dbReference type="PROSITE" id="PS50011">
    <property type="entry name" value="PROTEIN_KINASE_DOM"/>
    <property type="match status" value="1"/>
</dbReference>
<dbReference type="EMBL" id="CM000782">
    <property type="protein sequence ID" value="AQK81527.1"/>
    <property type="molecule type" value="Genomic_DNA"/>
</dbReference>
<evidence type="ECO:0000256" key="1">
    <source>
        <dbReference type="ARBA" id="ARBA00004162"/>
    </source>
</evidence>
<comment type="subcellular location">
    <subcellularLocation>
        <location evidence="1">Cell membrane</location>
        <topology evidence="1">Single-pass membrane protein</topology>
    </subcellularLocation>
</comment>
<keyword evidence="9" id="KW-0812">Transmembrane</keyword>
<dbReference type="GO" id="GO:0005524">
    <property type="term" value="F:ATP binding"/>
    <property type="evidence" value="ECO:0007669"/>
    <property type="project" value="UniProtKB-KW"/>
</dbReference>
<keyword evidence="8" id="KW-0808">Transferase</keyword>
<dbReference type="SUPFAM" id="SSF52058">
    <property type="entry name" value="L domain-like"/>
    <property type="match status" value="2"/>
</dbReference>
<gene>
    <name evidence="22" type="ORF">ZEAMMB73_Zm00001d036613</name>
</gene>
<dbReference type="PROSITE" id="PS00108">
    <property type="entry name" value="PROTEIN_KINASE_ST"/>
    <property type="match status" value="1"/>
</dbReference>
<evidence type="ECO:0000256" key="12">
    <source>
        <dbReference type="ARBA" id="ARBA00022741"/>
    </source>
</evidence>
<keyword evidence="11" id="KW-0677">Repeat</keyword>
<protein>
    <recommendedName>
        <fullName evidence="3">non-specific serine/threonine protein kinase</fullName>
        <ecNumber evidence="3">2.7.11.1</ecNumber>
    </recommendedName>
</protein>
<dbReference type="InterPro" id="IPR055414">
    <property type="entry name" value="LRR_R13L4/SHOC2-like"/>
</dbReference>
<evidence type="ECO:0000256" key="13">
    <source>
        <dbReference type="ARBA" id="ARBA00022777"/>
    </source>
</evidence>
<evidence type="ECO:0000256" key="11">
    <source>
        <dbReference type="ARBA" id="ARBA00022737"/>
    </source>
</evidence>
<keyword evidence="5" id="KW-0723">Serine/threonine-protein kinase</keyword>
<evidence type="ECO:0000256" key="5">
    <source>
        <dbReference type="ARBA" id="ARBA00022527"/>
    </source>
</evidence>
<keyword evidence="15" id="KW-1133">Transmembrane helix</keyword>
<dbReference type="SMART" id="SM00220">
    <property type="entry name" value="S_TKc"/>
    <property type="match status" value="1"/>
</dbReference>
<evidence type="ECO:0000256" key="2">
    <source>
        <dbReference type="ARBA" id="ARBA00008684"/>
    </source>
</evidence>
<evidence type="ECO:0000256" key="15">
    <source>
        <dbReference type="ARBA" id="ARBA00022989"/>
    </source>
</evidence>
<evidence type="ECO:0000256" key="8">
    <source>
        <dbReference type="ARBA" id="ARBA00022679"/>
    </source>
</evidence>
<evidence type="ECO:0000256" key="18">
    <source>
        <dbReference type="ARBA" id="ARBA00023180"/>
    </source>
</evidence>
<dbReference type="GO" id="GO:0004674">
    <property type="term" value="F:protein serine/threonine kinase activity"/>
    <property type="evidence" value="ECO:0007669"/>
    <property type="project" value="UniProtKB-KW"/>
</dbReference>
<dbReference type="InterPro" id="IPR032675">
    <property type="entry name" value="LRR_dom_sf"/>
</dbReference>
<evidence type="ECO:0000256" key="3">
    <source>
        <dbReference type="ARBA" id="ARBA00012513"/>
    </source>
</evidence>
<dbReference type="SMR" id="A0A1D6LPV1"/>
<dbReference type="Gene3D" id="1.10.510.10">
    <property type="entry name" value="Transferase(Phosphotransferase) domain 1"/>
    <property type="match status" value="1"/>
</dbReference>
<evidence type="ECO:0000259" key="21">
    <source>
        <dbReference type="PROSITE" id="PS50011"/>
    </source>
</evidence>
<dbReference type="FunFam" id="1.10.510.10:FF:000358">
    <property type="entry name" value="Putative leucine-rich repeat receptor-like serine/threonine-protein kinase"/>
    <property type="match status" value="1"/>
</dbReference>
<proteinExistence type="inferred from homology"/>
<dbReference type="GO" id="GO:0009791">
    <property type="term" value="P:post-embryonic development"/>
    <property type="evidence" value="ECO:0007669"/>
    <property type="project" value="UniProtKB-ARBA"/>
</dbReference>
<dbReference type="Pfam" id="PF00560">
    <property type="entry name" value="LRR_1"/>
    <property type="match status" value="6"/>
</dbReference>
<evidence type="ECO:0000256" key="10">
    <source>
        <dbReference type="ARBA" id="ARBA00022729"/>
    </source>
</evidence>
<evidence type="ECO:0000256" key="14">
    <source>
        <dbReference type="ARBA" id="ARBA00022840"/>
    </source>
</evidence>
<dbReference type="InterPro" id="IPR001245">
    <property type="entry name" value="Ser-Thr/Tyr_kinase_cat_dom"/>
</dbReference>
<evidence type="ECO:0000256" key="19">
    <source>
        <dbReference type="ARBA" id="ARBA00047899"/>
    </source>
</evidence>
<keyword evidence="18" id="KW-0325">Glycoprotein</keyword>
<keyword evidence="7" id="KW-0433">Leucine-rich repeat</keyword>
<dbReference type="ExpressionAtlas" id="A0A1D6LPV1">
    <property type="expression patterns" value="baseline and differential"/>
</dbReference>
<dbReference type="InterPro" id="IPR001611">
    <property type="entry name" value="Leu-rich_rpt"/>
</dbReference>
<dbReference type="InterPro" id="IPR011009">
    <property type="entry name" value="Kinase-like_dom_sf"/>
</dbReference>
<keyword evidence="13 22" id="KW-0418">Kinase</keyword>
<keyword evidence="4" id="KW-1003">Cell membrane</keyword>
<comment type="catalytic activity">
    <reaction evidence="19">
        <text>L-threonyl-[protein] + ATP = O-phospho-L-threonyl-[protein] + ADP + H(+)</text>
        <dbReference type="Rhea" id="RHEA:46608"/>
        <dbReference type="Rhea" id="RHEA-COMP:11060"/>
        <dbReference type="Rhea" id="RHEA-COMP:11605"/>
        <dbReference type="ChEBI" id="CHEBI:15378"/>
        <dbReference type="ChEBI" id="CHEBI:30013"/>
        <dbReference type="ChEBI" id="CHEBI:30616"/>
        <dbReference type="ChEBI" id="CHEBI:61977"/>
        <dbReference type="ChEBI" id="CHEBI:456216"/>
        <dbReference type="EC" id="2.7.11.1"/>
    </reaction>
</comment>
<keyword evidence="16" id="KW-0472">Membrane</keyword>
<evidence type="ECO:0000313" key="22">
    <source>
        <dbReference type="EMBL" id="AQK81527.1"/>
    </source>
</evidence>
<accession>A0A1D6LPV1</accession>
<dbReference type="OMA" id="HENNERD"/>
<evidence type="ECO:0000256" key="17">
    <source>
        <dbReference type="ARBA" id="ARBA00023170"/>
    </source>
</evidence>
<dbReference type="InterPro" id="IPR008271">
    <property type="entry name" value="Ser/Thr_kinase_AS"/>
</dbReference>
<keyword evidence="17 22" id="KW-0675">Receptor</keyword>
<evidence type="ECO:0000256" key="9">
    <source>
        <dbReference type="ARBA" id="ARBA00022692"/>
    </source>
</evidence>
<dbReference type="InterPro" id="IPR000719">
    <property type="entry name" value="Prot_kinase_dom"/>
</dbReference>
<evidence type="ECO:0000256" key="16">
    <source>
        <dbReference type="ARBA" id="ARBA00023136"/>
    </source>
</evidence>
<evidence type="ECO:0000256" key="20">
    <source>
        <dbReference type="ARBA" id="ARBA00048679"/>
    </source>
</evidence>
<name>A0A1D6LPV1_MAIZE</name>
<dbReference type="Pfam" id="PF07714">
    <property type="entry name" value="PK_Tyr_Ser-Thr"/>
    <property type="match status" value="1"/>
</dbReference>
<keyword evidence="10" id="KW-0732">Signal</keyword>
<reference evidence="22" key="1">
    <citation type="submission" date="2015-12" db="EMBL/GenBank/DDBJ databases">
        <title>Update maize B73 reference genome by single molecule sequencing technologies.</title>
        <authorList>
            <consortium name="Maize Genome Sequencing Project"/>
            <person name="Ware D."/>
        </authorList>
    </citation>
    <scope>NUCLEOTIDE SEQUENCE</scope>
    <source>
        <tissue evidence="22">Seedling</tissue>
    </source>
</reference>
<evidence type="ECO:0000256" key="7">
    <source>
        <dbReference type="ARBA" id="ARBA00022614"/>
    </source>
</evidence>
<sequence length="987" mass="103926">MAAERACGALLLVVVALMMRLAAGAEHENNERDALRAFWAGVSSDPSGALRSWNSTAHFCRWAGVSCIRGHVVSLQLSYLGLVGTISPAIGNLTYLELLDLNRNQPSGSIPSSIGRLRRLTYLGLCDNGGVGGEIPDSLRNCTGLTVVYLNNNSFVGGIPTWLGTFQNLSYLYLSQNSLSGEIPPSLGNLTKLQILTLDQNLLEGPIPEGLSRLSSMQVFDVHQNSLRGEIPPGFFNLSSLQQLNLASNAFHGRLPLPLPPDSGARMSNLRYLLLGGNRLAGPIPAAIANASGLATLSLANNSFSGQVPPEFSGTMPASVGNLSKHLKTLGLANNRVSGPIPPGIGNLVALQRLRLQSNRLSGAIPEAIGNLRNLSGLWLQDNKLAGPLPSSIGNLTQLLVVDLSSNRLNGSIPRTLANLQLLTSLNLSGNALAGPVPSEIFSLPSLSLALDLSGNQLDGPLPSDVSSLVNLAQLVLSGNQFSGELPDDLGSCQSLELLALDRNLLDGSIPPSLSGLKGLRTLNLTGNMLSGSIPPKLGDMSGLQELCLSRNRLTGTIPEELENASSLVELDLSYNDLDGRVPARGVFANVFGLKIAGNGALCGGVPQLGLPRCPAAAASARDTHRFRLLLRVVAPVLSVALLSAAILLLAILQCWWKTTRRAKTAAPDVLEGKNYQRVSYAELAKATNGFAYTNLIGAGKFGSVYLGALPLTTTKTKSRDSDSEPESVAVAVKVFDLSQFMPNYSLDRWLHPGSRELDKDVKSLSVAQRLSVALDIADALSYLHTSSVPPIIHCDLKPSNVLLGEDMTALIGDFGLAKLLLDPGSDDPDPRGCAQESTIGIRGTIGYVAPEYGTTGKVTTHGDVYSFGVTLLEIFTGRSPADGAFEDGLTLVEFVGAALLHDKIEQVVDPALLPAVGFDGDASRGSGESGARVPVHNCLVSALRVGLRCTRAVPYGRLSMTDAASELRAIRDACAVALAPPVSSDS</sequence>
<comment type="similarity">
    <text evidence="2">Belongs to the protein kinase superfamily. Ser/Thr protein kinase family.</text>
</comment>
<dbReference type="FunFam" id="3.80.10.10:FF:000275">
    <property type="entry name" value="Leucine-rich repeat receptor-like protein kinase"/>
    <property type="match status" value="1"/>
</dbReference>
<dbReference type="Gene3D" id="3.30.200.20">
    <property type="entry name" value="Phosphorylase Kinase, domain 1"/>
    <property type="match status" value="1"/>
</dbReference>
<dbReference type="SMART" id="SM00369">
    <property type="entry name" value="LRR_TYP"/>
    <property type="match status" value="10"/>
</dbReference>
<dbReference type="FunFam" id="3.80.10.10:FF:000233">
    <property type="entry name" value="Leucine-rich repeat receptor-like protein kinase TDR"/>
    <property type="match status" value="1"/>
</dbReference>
<keyword evidence="6" id="KW-0597">Phosphoprotein</keyword>
<keyword evidence="12" id="KW-0547">Nucleotide-binding</keyword>
<comment type="catalytic activity">
    <reaction evidence="20">
        <text>L-seryl-[protein] + ATP = O-phospho-L-seryl-[protein] + ADP + H(+)</text>
        <dbReference type="Rhea" id="RHEA:17989"/>
        <dbReference type="Rhea" id="RHEA-COMP:9863"/>
        <dbReference type="Rhea" id="RHEA-COMP:11604"/>
        <dbReference type="ChEBI" id="CHEBI:15378"/>
        <dbReference type="ChEBI" id="CHEBI:29999"/>
        <dbReference type="ChEBI" id="CHEBI:30616"/>
        <dbReference type="ChEBI" id="CHEBI:83421"/>
        <dbReference type="ChEBI" id="CHEBI:456216"/>
        <dbReference type="EC" id="2.7.11.1"/>
    </reaction>
</comment>
<dbReference type="InterPro" id="IPR003591">
    <property type="entry name" value="Leu-rich_rpt_typical-subtyp"/>
</dbReference>
<dbReference type="GO" id="GO:0005886">
    <property type="term" value="C:plasma membrane"/>
    <property type="evidence" value="ECO:0007669"/>
    <property type="project" value="UniProtKB-SubCell"/>
</dbReference>
<dbReference type="Gene3D" id="3.80.10.10">
    <property type="entry name" value="Ribonuclease Inhibitor"/>
    <property type="match status" value="3"/>
</dbReference>
<keyword evidence="14" id="KW-0067">ATP-binding</keyword>
<organism evidence="22">
    <name type="scientific">Zea mays</name>
    <name type="common">Maize</name>
    <dbReference type="NCBI Taxonomy" id="4577"/>
    <lineage>
        <taxon>Eukaryota</taxon>
        <taxon>Viridiplantae</taxon>
        <taxon>Streptophyta</taxon>
        <taxon>Embryophyta</taxon>
        <taxon>Tracheophyta</taxon>
        <taxon>Spermatophyta</taxon>
        <taxon>Magnoliopsida</taxon>
        <taxon>Liliopsida</taxon>
        <taxon>Poales</taxon>
        <taxon>Poaceae</taxon>
        <taxon>PACMAD clade</taxon>
        <taxon>Panicoideae</taxon>
        <taxon>Andropogonodae</taxon>
        <taxon>Andropogoneae</taxon>
        <taxon>Tripsacinae</taxon>
        <taxon>Zea</taxon>
    </lineage>
</organism>
<dbReference type="FunFam" id="3.80.10.10:FF:000383">
    <property type="entry name" value="Leucine-rich repeat receptor protein kinase EMS1"/>
    <property type="match status" value="1"/>
</dbReference>
<dbReference type="PANTHER" id="PTHR45974:SF272">
    <property type="entry name" value="LEUCINE RICH REPEAT FAMILY PROTEIN, EXPRESSED"/>
    <property type="match status" value="1"/>
</dbReference>
<dbReference type="Pfam" id="PF08263">
    <property type="entry name" value="LRRNT_2"/>
    <property type="match status" value="1"/>
</dbReference>
<dbReference type="InParanoid" id="A0A1D6LPV1"/>
<dbReference type="SUPFAM" id="SSF56112">
    <property type="entry name" value="Protein kinase-like (PK-like)"/>
    <property type="match status" value="1"/>
</dbReference>
<dbReference type="InterPro" id="IPR013210">
    <property type="entry name" value="LRR_N_plant-typ"/>
</dbReference>
<dbReference type="EC" id="2.7.11.1" evidence="3"/>
<evidence type="ECO:0000256" key="6">
    <source>
        <dbReference type="ARBA" id="ARBA00022553"/>
    </source>
</evidence>
<dbReference type="AlphaFoldDB" id="A0A1D6LPV1"/>
<feature type="domain" description="Protein kinase" evidence="21">
    <location>
        <begin position="691"/>
        <end position="940"/>
    </location>
</feature>